<proteinExistence type="predicted"/>
<feature type="region of interest" description="Disordered" evidence="2">
    <location>
        <begin position="1311"/>
        <end position="1345"/>
    </location>
</feature>
<feature type="compositionally biased region" description="Basic residues" evidence="2">
    <location>
        <begin position="19"/>
        <end position="30"/>
    </location>
</feature>
<protein>
    <recommendedName>
        <fullName evidence="3">DRBM domain-containing protein</fullName>
    </recommendedName>
</protein>
<keyword evidence="1" id="KW-0694">RNA-binding</keyword>
<dbReference type="InterPro" id="IPR014720">
    <property type="entry name" value="dsRBD_dom"/>
</dbReference>
<organism evidence="4 5">
    <name type="scientific">Littorina saxatilis</name>
    <dbReference type="NCBI Taxonomy" id="31220"/>
    <lineage>
        <taxon>Eukaryota</taxon>
        <taxon>Metazoa</taxon>
        <taxon>Spiralia</taxon>
        <taxon>Lophotrochozoa</taxon>
        <taxon>Mollusca</taxon>
        <taxon>Gastropoda</taxon>
        <taxon>Caenogastropoda</taxon>
        <taxon>Littorinimorpha</taxon>
        <taxon>Littorinoidea</taxon>
        <taxon>Littorinidae</taxon>
        <taxon>Littorina</taxon>
    </lineage>
</organism>
<feature type="compositionally biased region" description="Polar residues" evidence="2">
    <location>
        <begin position="205"/>
        <end position="215"/>
    </location>
</feature>
<evidence type="ECO:0000259" key="3">
    <source>
        <dbReference type="PROSITE" id="PS50137"/>
    </source>
</evidence>
<feature type="region of interest" description="Disordered" evidence="2">
    <location>
        <begin position="1197"/>
        <end position="1216"/>
    </location>
</feature>
<feature type="compositionally biased region" description="Low complexity" evidence="2">
    <location>
        <begin position="1199"/>
        <end position="1210"/>
    </location>
</feature>
<dbReference type="GO" id="GO:0003723">
    <property type="term" value="F:RNA binding"/>
    <property type="evidence" value="ECO:0007669"/>
    <property type="project" value="UniProtKB-UniRule"/>
</dbReference>
<keyword evidence="5" id="KW-1185">Reference proteome</keyword>
<feature type="compositionally biased region" description="Polar residues" evidence="2">
    <location>
        <begin position="1059"/>
        <end position="1086"/>
    </location>
</feature>
<feature type="compositionally biased region" description="Pro residues" evidence="2">
    <location>
        <begin position="83"/>
        <end position="102"/>
    </location>
</feature>
<feature type="region of interest" description="Disordered" evidence="2">
    <location>
        <begin position="203"/>
        <end position="235"/>
    </location>
</feature>
<evidence type="ECO:0000256" key="2">
    <source>
        <dbReference type="SAM" id="MobiDB-lite"/>
    </source>
</evidence>
<comment type="caution">
    <text evidence="4">The sequence shown here is derived from an EMBL/GenBank/DDBJ whole genome shotgun (WGS) entry which is preliminary data.</text>
</comment>
<feature type="domain" description="DRBM" evidence="3">
    <location>
        <begin position="488"/>
        <end position="559"/>
    </location>
</feature>
<feature type="domain" description="DRBM" evidence="3">
    <location>
        <begin position="784"/>
        <end position="820"/>
    </location>
</feature>
<feature type="region of interest" description="Disordered" evidence="2">
    <location>
        <begin position="1221"/>
        <end position="1299"/>
    </location>
</feature>
<sequence>MSKRPASRDVMGPPQTPPKVRRGGGYRGGKRGQPMRGSGFRGPRFSHSSSDDEVFMEPPPVGRRGLHPFPRPPPPFLDDMGDFPPPPFPGDFGDFPPPPPDPFFEQYERHRGRFSEDLAPTPNEMHPRDRRHSMPAAGRDMSRGRGLSRGRSSHRGHNWEDRRSQGRPQPYDSRESCSETSIHTVRSSGDEFEYVYRYGFRDPPSSAQEGRQNSRGKPAVAGQRGRPGVVRGRGQAVSRGGFVAGRGAAVKSASKSPIGVRGRGRGANFQPPSRGQKVMKHRPLPPAKPGNAQYMQQFNKGIHSLANVALLKPTLDLSKMSLAEKLHRFMLFVRDDTSARVNDIQTIENAITGCHLDLKSSYEAEDVGLYQGRHTFSGKLTLSGIFLARAVGQVKKELKHECYKLALQVLKTKEVKDILQQHDIGIQAIREKFEECSAPETETDVTDAVVNLASAAPIAVAMETVATPEERWQDFISSLKLMGPVSGNAVSRIEMALSGSRCGLERVYSDVPIIEPTNGKPGFMGSLVINGILQAQGQGNKKKEAKQRTYEVAIERFVSSDVSQILKGVEPRTIEEVKRESKALHLKVKEIRTEEHIRKFEQFIDRIKDSSVLEGPVTLLDLTANQMQLLITCMYKKTQDVEYHSLCQLYIGDILISEGEGRVKKEAQADAYGKAYETLISTPVETILGESHRLNKEELQGPDVQDVVVKGQMKKEESNLPRLRNQFANLDEVLSERGSEGMVVVEHQDWVHDRKRHAFCILQNSALMNIMALKWCTDVETGFFTCRLSLQGEELGLAKAHSRQQARNLAAADVLFKMYQTQPVLRIITTDLSDNWVTKVELLEKMKSMPESDFAEADADWNDYLNRKIFTKAELESSDSFELTAEEKEEGKIERRLRVVALKMAEEFRDKGDVLSELTFASDLPHSVRRFLPSTVHKMGLRSNQSQKDGKIYVSLYFRLRVDKVVEAMKERGVTKTSRFLLMEDRSELPCHADIVEEIEAAQAMTRHERIMSRINPKAGTNGRESRDAAVGNSLNGSLFEDTEEGFVTAQSSILAEANVSLQPPRVQSTPNSTPKAASQTTPKTASETSTETIPMTTSDTTPQTTPAKQATPIRVKMTPPEEVYTKFAWAMMASGVAQTLVPVESSTPVASNILLNPPHSDSDNANSRAAPVIKNILISPPTAGAISVTLSSPVKNLSVSSSSSSSSSSFPQPDFSTAVTPAKCARMSPASDRSHTSSGISTLSPNTSGSSSGQWKSSRQSAPSQQQSKQSSNRQALQSATKYTNQSTARPGQSSIAANRNLNTAQNRFANYRPYPGANNPSAYNSDSRANNNPSGANSGGYYDNQYQMAGDGFWQQPTMNSTDPSAPHAIQMSPATGNSYAGYNYEAGGGGYSTGNQAAAMYVENEMPSGPGYGRRWNNYNPV</sequence>
<reference evidence="4 5" key="1">
    <citation type="submission" date="2024-02" db="EMBL/GenBank/DDBJ databases">
        <title>Chromosome-scale genome assembly of the rough periwinkle Littorina saxatilis.</title>
        <authorList>
            <person name="De Jode A."/>
            <person name="Faria R."/>
            <person name="Formenti G."/>
            <person name="Sims Y."/>
            <person name="Smith T.P."/>
            <person name="Tracey A."/>
            <person name="Wood J.M.D."/>
            <person name="Zagrodzka Z.B."/>
            <person name="Johannesson K."/>
            <person name="Butlin R.K."/>
            <person name="Leder E.H."/>
        </authorList>
    </citation>
    <scope>NUCLEOTIDE SEQUENCE [LARGE SCALE GENOMIC DNA]</scope>
    <source>
        <strain evidence="4">Snail1</strain>
        <tissue evidence="4">Muscle</tissue>
    </source>
</reference>
<feature type="compositionally biased region" description="Low complexity" evidence="2">
    <location>
        <begin position="1242"/>
        <end position="1277"/>
    </location>
</feature>
<feature type="region of interest" description="Disordered" evidence="2">
    <location>
        <begin position="1"/>
        <end position="184"/>
    </location>
</feature>
<feature type="compositionally biased region" description="Basic residues" evidence="2">
    <location>
        <begin position="146"/>
        <end position="156"/>
    </location>
</feature>
<feature type="compositionally biased region" description="Low complexity" evidence="2">
    <location>
        <begin position="219"/>
        <end position="235"/>
    </location>
</feature>
<accession>A0AAN9G4G3</accession>
<dbReference type="Proteomes" id="UP001374579">
    <property type="component" value="Unassembled WGS sequence"/>
</dbReference>
<dbReference type="PROSITE" id="PS50137">
    <property type="entry name" value="DS_RBD"/>
    <property type="match status" value="2"/>
</dbReference>
<feature type="compositionally biased region" description="Basic and acidic residues" evidence="2">
    <location>
        <begin position="106"/>
        <end position="116"/>
    </location>
</feature>
<feature type="compositionally biased region" description="Polar residues" evidence="2">
    <location>
        <begin position="1320"/>
        <end position="1330"/>
    </location>
</feature>
<name>A0AAN9G4G3_9CAEN</name>
<dbReference type="SUPFAM" id="SSF54768">
    <property type="entry name" value="dsRNA-binding domain-like"/>
    <property type="match status" value="1"/>
</dbReference>
<gene>
    <name evidence="4" type="ORF">V1264_006623</name>
</gene>
<feature type="compositionally biased region" description="Polar residues" evidence="2">
    <location>
        <begin position="1278"/>
        <end position="1299"/>
    </location>
</feature>
<feature type="region of interest" description="Disordered" evidence="2">
    <location>
        <begin position="1059"/>
        <end position="1110"/>
    </location>
</feature>
<feature type="region of interest" description="Disordered" evidence="2">
    <location>
        <begin position="1015"/>
        <end position="1037"/>
    </location>
</feature>
<feature type="region of interest" description="Disordered" evidence="2">
    <location>
        <begin position="253"/>
        <end position="280"/>
    </location>
</feature>
<evidence type="ECO:0000256" key="1">
    <source>
        <dbReference type="PROSITE-ProRule" id="PRU00266"/>
    </source>
</evidence>
<dbReference type="EMBL" id="JBAMIC010000018">
    <property type="protein sequence ID" value="KAK7095178.1"/>
    <property type="molecule type" value="Genomic_DNA"/>
</dbReference>
<evidence type="ECO:0000313" key="4">
    <source>
        <dbReference type="EMBL" id="KAK7095178.1"/>
    </source>
</evidence>
<evidence type="ECO:0000313" key="5">
    <source>
        <dbReference type="Proteomes" id="UP001374579"/>
    </source>
</evidence>
<feature type="compositionally biased region" description="Low complexity" evidence="2">
    <location>
        <begin position="1331"/>
        <end position="1342"/>
    </location>
</feature>
<feature type="compositionally biased region" description="Low complexity" evidence="2">
    <location>
        <begin position="1087"/>
        <end position="1110"/>
    </location>
</feature>